<evidence type="ECO:0000313" key="1">
    <source>
        <dbReference type="EMBL" id="CAG8847445.1"/>
    </source>
</evidence>
<organism evidence="1 2">
    <name type="scientific">Racocetra persica</name>
    <dbReference type="NCBI Taxonomy" id="160502"/>
    <lineage>
        <taxon>Eukaryota</taxon>
        <taxon>Fungi</taxon>
        <taxon>Fungi incertae sedis</taxon>
        <taxon>Mucoromycota</taxon>
        <taxon>Glomeromycotina</taxon>
        <taxon>Glomeromycetes</taxon>
        <taxon>Diversisporales</taxon>
        <taxon>Gigasporaceae</taxon>
        <taxon>Racocetra</taxon>
    </lineage>
</organism>
<keyword evidence="2" id="KW-1185">Reference proteome</keyword>
<reference evidence="1" key="1">
    <citation type="submission" date="2021-06" db="EMBL/GenBank/DDBJ databases">
        <authorList>
            <person name="Kallberg Y."/>
            <person name="Tangrot J."/>
            <person name="Rosling A."/>
        </authorList>
    </citation>
    <scope>NUCLEOTIDE SEQUENCE</scope>
    <source>
        <strain evidence="1">MA461A</strain>
    </source>
</reference>
<feature type="non-terminal residue" evidence="1">
    <location>
        <position position="1"/>
    </location>
</feature>
<gene>
    <name evidence="1" type="ORF">RPERSI_LOCUS34640</name>
</gene>
<proteinExistence type="predicted"/>
<dbReference type="Proteomes" id="UP000789920">
    <property type="component" value="Unassembled WGS sequence"/>
</dbReference>
<protein>
    <submittedName>
        <fullName evidence="1">2944_t:CDS:1</fullName>
    </submittedName>
</protein>
<accession>A0ACA9SRY4</accession>
<feature type="non-terminal residue" evidence="1">
    <location>
        <position position="116"/>
    </location>
</feature>
<comment type="caution">
    <text evidence="1">The sequence shown here is derived from an EMBL/GenBank/DDBJ whole genome shotgun (WGS) entry which is preliminary data.</text>
</comment>
<sequence length="116" mass="13833">HNDISKQRNTGTYLTRYECEELLSISINLINQYANIKLNHKQLHQRPQFIGITEQLDGLENLTVDQVYFWWAQETSAFYRQHDDQYKSIKLFLSEKGYKIIFNLDKPIRVFSFLTG</sequence>
<dbReference type="EMBL" id="CAJVQC010155965">
    <property type="protein sequence ID" value="CAG8847445.1"/>
    <property type="molecule type" value="Genomic_DNA"/>
</dbReference>
<evidence type="ECO:0000313" key="2">
    <source>
        <dbReference type="Proteomes" id="UP000789920"/>
    </source>
</evidence>
<name>A0ACA9SRY4_9GLOM</name>